<dbReference type="GO" id="GO:0015074">
    <property type="term" value="P:DNA integration"/>
    <property type="evidence" value="ECO:0007669"/>
    <property type="project" value="InterPro"/>
</dbReference>
<dbReference type="PROSITE" id="PS50994">
    <property type="entry name" value="INTEGRASE"/>
    <property type="match status" value="1"/>
</dbReference>
<dbReference type="PANTHER" id="PTHR37984">
    <property type="entry name" value="PROTEIN CBG26694"/>
    <property type="match status" value="1"/>
</dbReference>
<dbReference type="InterPro" id="IPR012337">
    <property type="entry name" value="RNaseH-like_sf"/>
</dbReference>
<dbReference type="InterPro" id="IPR041588">
    <property type="entry name" value="Integrase_H2C2"/>
</dbReference>
<dbReference type="InterPro" id="IPR041373">
    <property type="entry name" value="RT_RNaseH"/>
</dbReference>
<dbReference type="SUPFAM" id="SSF53098">
    <property type="entry name" value="Ribonuclease H-like"/>
    <property type="match status" value="1"/>
</dbReference>
<dbReference type="SMART" id="SM00343">
    <property type="entry name" value="ZnF_C2HC"/>
    <property type="match status" value="1"/>
</dbReference>
<keyword evidence="3" id="KW-0540">Nuclease</keyword>
<dbReference type="Gene3D" id="3.10.10.10">
    <property type="entry name" value="HIV Type 1 Reverse Transcriptase, subunit A, domain 1"/>
    <property type="match status" value="1"/>
</dbReference>
<feature type="domain" description="Integrase catalytic" evidence="10">
    <location>
        <begin position="818"/>
        <end position="976"/>
    </location>
</feature>
<dbReference type="EMBL" id="JARQWQ010000109">
    <property type="protein sequence ID" value="KAK2550570.1"/>
    <property type="molecule type" value="Genomic_DNA"/>
</dbReference>
<reference evidence="11" key="1">
    <citation type="journal article" date="2023" name="G3 (Bethesda)">
        <title>Whole genome assembly and annotation of the endangered Caribbean coral Acropora cervicornis.</title>
        <authorList>
            <person name="Selwyn J.D."/>
            <person name="Vollmer S.V."/>
        </authorList>
    </citation>
    <scope>NUCLEOTIDE SEQUENCE</scope>
    <source>
        <strain evidence="11">K2</strain>
    </source>
</reference>
<dbReference type="Pfam" id="PF17917">
    <property type="entry name" value="RT_RNaseH"/>
    <property type="match status" value="1"/>
</dbReference>
<dbReference type="SUPFAM" id="SSF57756">
    <property type="entry name" value="Retrovirus zinc finger-like domains"/>
    <property type="match status" value="1"/>
</dbReference>
<evidence type="ECO:0000313" key="11">
    <source>
        <dbReference type="EMBL" id="KAK2550570.1"/>
    </source>
</evidence>
<keyword evidence="2" id="KW-0548">Nucleotidyltransferase</keyword>
<dbReference type="PANTHER" id="PTHR37984:SF8">
    <property type="entry name" value="CCHC-TYPE DOMAIN-CONTAINING PROTEIN"/>
    <property type="match status" value="1"/>
</dbReference>
<evidence type="ECO:0000313" key="12">
    <source>
        <dbReference type="Proteomes" id="UP001249851"/>
    </source>
</evidence>
<reference evidence="11" key="2">
    <citation type="journal article" date="2023" name="Science">
        <title>Genomic signatures of disease resistance in endangered staghorn corals.</title>
        <authorList>
            <person name="Vollmer S.V."/>
            <person name="Selwyn J.D."/>
            <person name="Despard B.A."/>
            <person name="Roesel C.L."/>
        </authorList>
    </citation>
    <scope>NUCLEOTIDE SEQUENCE</scope>
    <source>
        <strain evidence="11">K2</strain>
    </source>
</reference>
<dbReference type="GO" id="GO:0003676">
    <property type="term" value="F:nucleic acid binding"/>
    <property type="evidence" value="ECO:0007669"/>
    <property type="project" value="InterPro"/>
</dbReference>
<evidence type="ECO:0000256" key="6">
    <source>
        <dbReference type="ARBA" id="ARBA00022918"/>
    </source>
</evidence>
<evidence type="ECO:0000256" key="4">
    <source>
        <dbReference type="ARBA" id="ARBA00022759"/>
    </source>
</evidence>
<dbReference type="InterPro" id="IPR043128">
    <property type="entry name" value="Rev_trsase/Diguanyl_cyclase"/>
</dbReference>
<dbReference type="GO" id="GO:0003964">
    <property type="term" value="F:RNA-directed DNA polymerase activity"/>
    <property type="evidence" value="ECO:0007669"/>
    <property type="project" value="UniProtKB-KW"/>
</dbReference>
<keyword evidence="12" id="KW-1185">Reference proteome</keyword>
<feature type="domain" description="CCHC-type" evidence="9">
    <location>
        <begin position="99"/>
        <end position="113"/>
    </location>
</feature>
<keyword evidence="7" id="KW-0862">Zinc</keyword>
<evidence type="ECO:0000256" key="8">
    <source>
        <dbReference type="SAM" id="MobiDB-lite"/>
    </source>
</evidence>
<protein>
    <submittedName>
        <fullName evidence="11">Retrovirus-related Pol polyprotein from transposon 17.6</fullName>
    </submittedName>
</protein>
<dbReference type="GO" id="GO:0004519">
    <property type="term" value="F:endonuclease activity"/>
    <property type="evidence" value="ECO:0007669"/>
    <property type="project" value="UniProtKB-KW"/>
</dbReference>
<keyword evidence="7" id="KW-0863">Zinc-finger</keyword>
<dbReference type="Pfam" id="PF17921">
    <property type="entry name" value="Integrase_H2C2"/>
    <property type="match status" value="1"/>
</dbReference>
<keyword evidence="1" id="KW-0808">Transferase</keyword>
<proteinExistence type="predicted"/>
<dbReference type="InterPro" id="IPR050951">
    <property type="entry name" value="Retrovirus_Pol_polyprotein"/>
</dbReference>
<comment type="caution">
    <text evidence="11">The sequence shown here is derived from an EMBL/GenBank/DDBJ whole genome shotgun (WGS) entry which is preliminary data.</text>
</comment>
<dbReference type="InterPro" id="IPR036875">
    <property type="entry name" value="Znf_CCHC_sf"/>
</dbReference>
<feature type="region of interest" description="Disordered" evidence="8">
    <location>
        <begin position="276"/>
        <end position="299"/>
    </location>
</feature>
<feature type="compositionally biased region" description="Basic and acidic residues" evidence="8">
    <location>
        <begin position="276"/>
        <end position="289"/>
    </location>
</feature>
<dbReference type="Gene3D" id="4.10.60.10">
    <property type="entry name" value="Zinc finger, CCHC-type"/>
    <property type="match status" value="1"/>
</dbReference>
<dbReference type="InterPro" id="IPR001878">
    <property type="entry name" value="Znf_CCHC"/>
</dbReference>
<evidence type="ECO:0000256" key="7">
    <source>
        <dbReference type="PROSITE-ProRule" id="PRU00047"/>
    </source>
</evidence>
<dbReference type="FunFam" id="3.30.420.10:FF:000063">
    <property type="entry name" value="Retrovirus-related Pol polyprotein from transposon 297-like Protein"/>
    <property type="match status" value="1"/>
</dbReference>
<evidence type="ECO:0000259" key="9">
    <source>
        <dbReference type="PROSITE" id="PS50158"/>
    </source>
</evidence>
<keyword evidence="4" id="KW-0255">Endonuclease</keyword>
<dbReference type="SUPFAM" id="SSF56672">
    <property type="entry name" value="DNA/RNA polymerases"/>
    <property type="match status" value="1"/>
</dbReference>
<dbReference type="Gene3D" id="1.10.340.70">
    <property type="match status" value="1"/>
</dbReference>
<sequence>MGTHASVRRESISTWECRVVERAKYCEYGNFEDQACRDRVIAGLVDETLQGKLNTNGHRDKDGNIVEFRTVVEIAKNYESSTDARRLMRQVRGDQEQYKCRKCGKDGHVARKCLSKPQNVNALDDSVSDLKETYDLFTLDTHSVRSVSGQKGKKFFAAIKLSGAKNYYAWKTLQLDTASTTNTLAVDDLRTMCPAGFHIHGLIKPSTAILRTYGGGVIKPVGQVELVCETQGKFHTLQFQLLSLIEIGRRTCSLDRNKPNGGVSEVCQLDLGPHRERMKESKTPGEEVRPASLKGSETEELNLTEETTGTSPIHGTGEHISAVHSSVTREGQVNPKGSMASEGFTNIGLDDSSSFLTTMHTPIGRYRWLRMPFGVSLGPEEYQRRQHEALEGLVVFGSGGSIEEAEKDHDINLWNLMLRCRDVNLKLNPKKFQFKVKQVTWMGHFLSSTGVTPHPDRVQAIKDMTPLHNVKGVPRFLGMCNYLLRFTPNLAEFVKPLTELTHGNVVWSWSSQHDKAFKRVKSLIANAATLKFFNVNKPCVLQVDASDTGLGGALLQDGQPVAFTSSTLSATEVNYAPIEKECLAMKVACTKFYHYLYGKQDFVVHSDHQPLETIFKKSLSKAPKRLQRMMLQLQPFKFTVVYKKGKYMYLADTLSRAALNLPTPSDPQEEVFQCNSGDALDMFRVELETMELDSPNMYPNTLEEIKPETEADPTMSVLCAFVAHGWPSDKSQVPTALRHYYPLRDELAVYHGVLYKSHKVLISLKLQSTMLKKLHQGHQGGESMIRRAREVMYWPGIQAAILQESANCSLCASYGSALPREPMLSPEIPDLFKQGGRWYSVTVDHYSDWFEVDLLNEDITAANVIFVTKAHFARYGIPDTFLSDNGPQYTSQEFLNFAKTYGFKLITRSPYYARATGKAEAAVKEAKKMLKKSDLLTGLLDHRNTPPQGMTYSPAQRFLCRRTKSILPISESLLAQSVPPVTVVRDEHLGRLAKAKAHYDKTACRDLSPLAPGQFVYTRPNDHHRGDQWRHGEVLGEVTPLSYMVQTQDGLVRRNRIHLRPSGPQVPCHPQPLPEQPVIDNTKIWFYQTS</sequence>
<dbReference type="Pfam" id="PF00665">
    <property type="entry name" value="rve"/>
    <property type="match status" value="1"/>
</dbReference>
<accession>A0AAD9PXN9</accession>
<name>A0AAD9PXN9_ACRCE</name>
<evidence type="ECO:0000256" key="2">
    <source>
        <dbReference type="ARBA" id="ARBA00022695"/>
    </source>
</evidence>
<dbReference type="GO" id="GO:0016787">
    <property type="term" value="F:hydrolase activity"/>
    <property type="evidence" value="ECO:0007669"/>
    <property type="project" value="UniProtKB-KW"/>
</dbReference>
<dbReference type="InterPro" id="IPR043502">
    <property type="entry name" value="DNA/RNA_pol_sf"/>
</dbReference>
<dbReference type="FunFam" id="3.30.70.270:FF:000026">
    <property type="entry name" value="Transposon Ty3-G Gag-Pol polyprotein"/>
    <property type="match status" value="1"/>
</dbReference>
<dbReference type="AlphaFoldDB" id="A0AAD9PXN9"/>
<dbReference type="InterPro" id="IPR036397">
    <property type="entry name" value="RNaseH_sf"/>
</dbReference>
<gene>
    <name evidence="11" type="ORF">P5673_028774</name>
</gene>
<dbReference type="Gene3D" id="3.30.70.270">
    <property type="match status" value="2"/>
</dbReference>
<dbReference type="Gene3D" id="3.30.420.10">
    <property type="entry name" value="Ribonuclease H-like superfamily/Ribonuclease H"/>
    <property type="match status" value="1"/>
</dbReference>
<keyword evidence="6" id="KW-0695">RNA-directed DNA polymerase</keyword>
<dbReference type="InterPro" id="IPR001584">
    <property type="entry name" value="Integrase_cat-core"/>
</dbReference>
<evidence type="ECO:0000256" key="1">
    <source>
        <dbReference type="ARBA" id="ARBA00022679"/>
    </source>
</evidence>
<evidence type="ECO:0000259" key="10">
    <source>
        <dbReference type="PROSITE" id="PS50994"/>
    </source>
</evidence>
<evidence type="ECO:0000256" key="3">
    <source>
        <dbReference type="ARBA" id="ARBA00022722"/>
    </source>
</evidence>
<keyword evidence="5" id="KW-0378">Hydrolase</keyword>
<dbReference type="GO" id="GO:0008270">
    <property type="term" value="F:zinc ion binding"/>
    <property type="evidence" value="ECO:0007669"/>
    <property type="project" value="UniProtKB-KW"/>
</dbReference>
<organism evidence="11 12">
    <name type="scientific">Acropora cervicornis</name>
    <name type="common">Staghorn coral</name>
    <dbReference type="NCBI Taxonomy" id="6130"/>
    <lineage>
        <taxon>Eukaryota</taxon>
        <taxon>Metazoa</taxon>
        <taxon>Cnidaria</taxon>
        <taxon>Anthozoa</taxon>
        <taxon>Hexacorallia</taxon>
        <taxon>Scleractinia</taxon>
        <taxon>Astrocoeniina</taxon>
        <taxon>Acroporidae</taxon>
        <taxon>Acropora</taxon>
    </lineage>
</organism>
<keyword evidence="7" id="KW-0479">Metal-binding</keyword>
<dbReference type="FunFam" id="1.10.340.70:FF:000004">
    <property type="entry name" value="Retrovirus-related Pol polyprotein from transposon 297-like Protein"/>
    <property type="match status" value="1"/>
</dbReference>
<evidence type="ECO:0000256" key="5">
    <source>
        <dbReference type="ARBA" id="ARBA00022801"/>
    </source>
</evidence>
<dbReference type="Proteomes" id="UP001249851">
    <property type="component" value="Unassembled WGS sequence"/>
</dbReference>
<dbReference type="PROSITE" id="PS50158">
    <property type="entry name" value="ZF_CCHC"/>
    <property type="match status" value="1"/>
</dbReference>
<dbReference type="CDD" id="cd09274">
    <property type="entry name" value="RNase_HI_RT_Ty3"/>
    <property type="match status" value="1"/>
</dbReference>